<dbReference type="Proteomes" id="UP000020773">
    <property type="component" value="Unassembled WGS sequence"/>
</dbReference>
<organism evidence="1 2">
    <name type="scientific">Bacteroides fragilis str. 3998T(B)3</name>
    <dbReference type="NCBI Taxonomy" id="1339316"/>
    <lineage>
        <taxon>Bacteria</taxon>
        <taxon>Pseudomonadati</taxon>
        <taxon>Bacteroidota</taxon>
        <taxon>Bacteroidia</taxon>
        <taxon>Bacteroidales</taxon>
        <taxon>Bacteroidaceae</taxon>
        <taxon>Bacteroides</taxon>
    </lineage>
</organism>
<name>A0A015V3F1_BACFG</name>
<reference evidence="1 2" key="1">
    <citation type="submission" date="2014-02" db="EMBL/GenBank/DDBJ databases">
        <authorList>
            <person name="Sears C."/>
            <person name="Carroll K."/>
            <person name="Sack B.R."/>
            <person name="Qadri F."/>
            <person name="Myers L.L."/>
            <person name="Chung G.-T."/>
            <person name="Escheverria P."/>
            <person name="Fraser C.M."/>
            <person name="Sadzewicz L."/>
            <person name="Shefchek K.A."/>
            <person name="Tallon L."/>
            <person name="Das S.P."/>
            <person name="Daugherty S."/>
            <person name="Mongodin E.F."/>
        </authorList>
    </citation>
    <scope>NUCLEOTIDE SEQUENCE [LARGE SCALE GENOMIC DNA]</scope>
    <source>
        <strain evidence="2">3998T(B)3</strain>
    </source>
</reference>
<comment type="caution">
    <text evidence="1">The sequence shown here is derived from an EMBL/GenBank/DDBJ whole genome shotgun (WGS) entry which is preliminary data.</text>
</comment>
<accession>A0A015V3F1</accession>
<sequence>MNLATYGCQIDAKYENQVIIKKEIQVKSFMRTKFVFPLFYLSYV</sequence>
<dbReference type="AlphaFoldDB" id="A0A015V3F1"/>
<evidence type="ECO:0000313" key="2">
    <source>
        <dbReference type="Proteomes" id="UP000020773"/>
    </source>
</evidence>
<protein>
    <submittedName>
        <fullName evidence="1">Uncharacterized protein</fullName>
    </submittedName>
</protein>
<gene>
    <name evidence="1" type="ORF">M125_3450</name>
</gene>
<evidence type="ECO:0000313" key="1">
    <source>
        <dbReference type="EMBL" id="EXY89881.1"/>
    </source>
</evidence>
<dbReference type="PATRIC" id="fig|1339316.3.peg.3267"/>
<proteinExistence type="predicted"/>
<dbReference type="EMBL" id="JGDB01000220">
    <property type="protein sequence ID" value="EXY89881.1"/>
    <property type="molecule type" value="Genomic_DNA"/>
</dbReference>